<evidence type="ECO:0000313" key="3">
    <source>
        <dbReference type="EMBL" id="TWX71317.1"/>
    </source>
</evidence>
<dbReference type="Proteomes" id="UP000321917">
    <property type="component" value="Unassembled WGS sequence"/>
</dbReference>
<sequence length="423" mass="47496">MNKIFISILIIGSVTIAHLPLSSTAYAVGAEPSERAERKTQLVGPSVGKKVAKAFEAYGVEAEDGSNIDNALFLLLEINAKKDYDIAFLDRFIGVMYAQKSDEKNAIIYLNKALAPDILNEKEHADSLKLVGDLQMQVQGYKEALVAYDAWMKFTGESDGNVWIKIAQANLELKQYAKVIPAADNAIAVFGDKKNQNPHVLKLNSYYERKMFKECVDVLETAVQLFPEVKLFWTQLASFYAMVEDYPKSLETLDLAYKQGFLDKENEIKMLANLYAQSRIPHKAAVLLEKYIDSGVVPRDDKNLFTLANSWHAAQHIGKAAAYYGELAKMTNLSKHYSKQGMLLNQDEQFAKAIVALKKAIELGVSNEGRLNQSIAESYFYLENYKQANVYVQKALKDPKSRRTAKGWVSYIKDTAARKKVSI</sequence>
<comment type="caution">
    <text evidence="3">The sequence shown here is derived from an EMBL/GenBank/DDBJ whole genome shotgun (WGS) entry which is preliminary data.</text>
</comment>
<dbReference type="SMART" id="SM00028">
    <property type="entry name" value="TPR"/>
    <property type="match status" value="3"/>
</dbReference>
<dbReference type="PANTHER" id="PTHR12558:SF47">
    <property type="entry name" value="LIPOPOLYSACCHARIDE ASSEMBLY PROTEIN B"/>
    <property type="match status" value="1"/>
</dbReference>
<dbReference type="EMBL" id="VOLQ01000003">
    <property type="protein sequence ID" value="TWX71317.1"/>
    <property type="molecule type" value="Genomic_DNA"/>
</dbReference>
<dbReference type="InterPro" id="IPR011990">
    <property type="entry name" value="TPR-like_helical_dom_sf"/>
</dbReference>
<protein>
    <recommendedName>
        <fullName evidence="6">Tetratricopeptide repeat protein</fullName>
    </recommendedName>
</protein>
<name>A0A5C6QRB6_9GAMM</name>
<evidence type="ECO:0000256" key="1">
    <source>
        <dbReference type="SAM" id="SignalP"/>
    </source>
</evidence>
<keyword evidence="4" id="KW-1185">Reference proteome</keyword>
<feature type="chain" id="PRO_5022851714" description="Tetratricopeptide repeat protein" evidence="1">
    <location>
        <begin position="28"/>
        <end position="423"/>
    </location>
</feature>
<gene>
    <name evidence="2" type="ORF">ESZ26_05080</name>
    <name evidence="3" type="ORF">ESZ27_02660</name>
</gene>
<organism evidence="3 5">
    <name type="scientific">Colwellia hornerae</name>
    <dbReference type="NCBI Taxonomy" id="89402"/>
    <lineage>
        <taxon>Bacteria</taxon>
        <taxon>Pseudomonadati</taxon>
        <taxon>Pseudomonadota</taxon>
        <taxon>Gammaproteobacteria</taxon>
        <taxon>Alteromonadales</taxon>
        <taxon>Colwelliaceae</taxon>
        <taxon>Colwellia</taxon>
    </lineage>
</organism>
<dbReference type="Gene3D" id="1.25.40.10">
    <property type="entry name" value="Tetratricopeptide repeat domain"/>
    <property type="match status" value="2"/>
</dbReference>
<dbReference type="SUPFAM" id="SSF81901">
    <property type="entry name" value="HCP-like"/>
    <property type="match status" value="1"/>
</dbReference>
<evidence type="ECO:0000313" key="5">
    <source>
        <dbReference type="Proteomes" id="UP000321917"/>
    </source>
</evidence>
<dbReference type="AlphaFoldDB" id="A0A5C6QRB6"/>
<dbReference type="PANTHER" id="PTHR12558">
    <property type="entry name" value="CELL DIVISION CYCLE 16,23,27"/>
    <property type="match status" value="1"/>
</dbReference>
<dbReference type="RefSeq" id="WP_146798590.1">
    <property type="nucleotide sequence ID" value="NZ_VOLP01000006.1"/>
</dbReference>
<evidence type="ECO:0000313" key="4">
    <source>
        <dbReference type="Proteomes" id="UP000321525"/>
    </source>
</evidence>
<dbReference type="InterPro" id="IPR019734">
    <property type="entry name" value="TPR_rpt"/>
</dbReference>
<feature type="signal peptide" evidence="1">
    <location>
        <begin position="1"/>
        <end position="27"/>
    </location>
</feature>
<evidence type="ECO:0008006" key="6">
    <source>
        <dbReference type="Google" id="ProtNLM"/>
    </source>
</evidence>
<dbReference type="Proteomes" id="UP000321525">
    <property type="component" value="Unassembled WGS sequence"/>
</dbReference>
<evidence type="ECO:0000313" key="2">
    <source>
        <dbReference type="EMBL" id="TWX61985.1"/>
    </source>
</evidence>
<keyword evidence="1" id="KW-0732">Signal</keyword>
<accession>A0A5C6QRB6</accession>
<reference evidence="3 5" key="1">
    <citation type="submission" date="2019-07" db="EMBL/GenBank/DDBJ databases">
        <title>Genomes of sea-ice associated Colwellia species.</title>
        <authorList>
            <person name="Bowman J.P."/>
        </authorList>
    </citation>
    <scope>NUCLEOTIDE SEQUENCE [LARGE SCALE GENOMIC DNA]</scope>
    <source>
        <strain evidence="2 4">ACAM 607</strain>
        <strain evidence="3 5">IC036</strain>
    </source>
</reference>
<proteinExistence type="predicted"/>
<dbReference type="EMBL" id="VOLR01000005">
    <property type="protein sequence ID" value="TWX61985.1"/>
    <property type="molecule type" value="Genomic_DNA"/>
</dbReference>
<dbReference type="OrthoDB" id="5592888at2"/>
<dbReference type="SUPFAM" id="SSF48452">
    <property type="entry name" value="TPR-like"/>
    <property type="match status" value="1"/>
</dbReference>